<evidence type="ECO:0000259" key="2">
    <source>
        <dbReference type="Pfam" id="PF13340"/>
    </source>
</evidence>
<feature type="compositionally biased region" description="Gly residues" evidence="1">
    <location>
        <begin position="88"/>
        <end position="99"/>
    </location>
</feature>
<organism evidence="3 4">
    <name type="scientific">Streptosporangium longisporum</name>
    <dbReference type="NCBI Taxonomy" id="46187"/>
    <lineage>
        <taxon>Bacteria</taxon>
        <taxon>Bacillati</taxon>
        <taxon>Actinomycetota</taxon>
        <taxon>Actinomycetes</taxon>
        <taxon>Streptosporangiales</taxon>
        <taxon>Streptosporangiaceae</taxon>
        <taxon>Streptosporangium</taxon>
    </lineage>
</organism>
<dbReference type="InterPro" id="IPR052909">
    <property type="entry name" value="Transposase_6_like"/>
</dbReference>
<dbReference type="Proteomes" id="UP001499930">
    <property type="component" value="Unassembled WGS sequence"/>
</dbReference>
<dbReference type="InterPro" id="IPR025161">
    <property type="entry name" value="IS402-like_dom"/>
</dbReference>
<dbReference type="PANTHER" id="PTHR46637:SF1">
    <property type="entry name" value="BLL5188 PROTEIN"/>
    <property type="match status" value="1"/>
</dbReference>
<dbReference type="RefSeq" id="WP_413224770.1">
    <property type="nucleotide sequence ID" value="NZ_BAAAWD010000019.1"/>
</dbReference>
<evidence type="ECO:0000313" key="3">
    <source>
        <dbReference type="EMBL" id="GAA3030579.1"/>
    </source>
</evidence>
<feature type="domain" description="Insertion element IS402-like" evidence="2">
    <location>
        <begin position="10"/>
        <end position="81"/>
    </location>
</feature>
<feature type="region of interest" description="Disordered" evidence="1">
    <location>
        <begin position="88"/>
        <end position="111"/>
    </location>
</feature>
<dbReference type="EMBL" id="BAAAWD010000019">
    <property type="protein sequence ID" value="GAA3030579.1"/>
    <property type="molecule type" value="Genomic_DNA"/>
</dbReference>
<evidence type="ECO:0000313" key="4">
    <source>
        <dbReference type="Proteomes" id="UP001499930"/>
    </source>
</evidence>
<gene>
    <name evidence="3" type="ORF">GCM10017559_66660</name>
</gene>
<dbReference type="Pfam" id="PF13340">
    <property type="entry name" value="DUF4096"/>
    <property type="match status" value="1"/>
</dbReference>
<proteinExistence type="predicted"/>
<name>A0ABP6L271_9ACTN</name>
<dbReference type="PANTHER" id="PTHR46637">
    <property type="entry name" value="TIS1421-TRANSPOSASE PROTEIN A"/>
    <property type="match status" value="1"/>
</dbReference>
<comment type="caution">
    <text evidence="3">The sequence shown here is derived from an EMBL/GenBank/DDBJ whole genome shotgun (WGS) entry which is preliminary data.</text>
</comment>
<keyword evidence="4" id="KW-1185">Reference proteome</keyword>
<accession>A0ABP6L271</accession>
<reference evidence="4" key="1">
    <citation type="journal article" date="2019" name="Int. J. Syst. Evol. Microbiol.">
        <title>The Global Catalogue of Microorganisms (GCM) 10K type strain sequencing project: providing services to taxonomists for standard genome sequencing and annotation.</title>
        <authorList>
            <consortium name="The Broad Institute Genomics Platform"/>
            <consortium name="The Broad Institute Genome Sequencing Center for Infectious Disease"/>
            <person name="Wu L."/>
            <person name="Ma J."/>
        </authorList>
    </citation>
    <scope>NUCLEOTIDE SEQUENCE [LARGE SCALE GENOMIC DNA]</scope>
    <source>
        <strain evidence="4">JCM 3106</strain>
    </source>
</reference>
<protein>
    <recommendedName>
        <fullName evidence="2">Insertion element IS402-like domain-containing protein</fullName>
    </recommendedName>
</protein>
<evidence type="ECO:0000256" key="1">
    <source>
        <dbReference type="SAM" id="MobiDB-lite"/>
    </source>
</evidence>
<sequence length="126" mass="14259">MEDRLRRDDLTDDEWESLAPLLPAHARQGNRWADHRTIIDGVFFRARTGCSWRGLPETYGKWKTVYNRHRRWTLDGTWETILKVLHPGGSGGSAGGAGGVPAARAVRRSAPPEDIRPWATFEVPNR</sequence>